<reference evidence="1" key="1">
    <citation type="journal article" date="2021" name="Proc. Natl. Acad. Sci. U.S.A.">
        <title>A Catalog of Tens of Thousands of Viruses from Human Metagenomes Reveals Hidden Associations with Chronic Diseases.</title>
        <authorList>
            <person name="Tisza M.J."/>
            <person name="Buck C.B."/>
        </authorList>
    </citation>
    <scope>NUCLEOTIDE SEQUENCE</scope>
    <source>
        <strain evidence="1">CtiJm4</strain>
    </source>
</reference>
<evidence type="ECO:0000313" key="1">
    <source>
        <dbReference type="EMBL" id="DAF56912.1"/>
    </source>
</evidence>
<proteinExistence type="predicted"/>
<organism evidence="1">
    <name type="scientific">Siphoviridae sp. ctiJm4</name>
    <dbReference type="NCBI Taxonomy" id="2827916"/>
    <lineage>
        <taxon>Viruses</taxon>
        <taxon>Duplodnaviria</taxon>
        <taxon>Heunggongvirae</taxon>
        <taxon>Uroviricota</taxon>
        <taxon>Caudoviricetes</taxon>
    </lineage>
</organism>
<name>A0A8S5T1C1_9CAUD</name>
<accession>A0A8S5T1C1</accession>
<sequence length="32" mass="3704">MYGVKHNPALVQKRGLTKISPFLLYVFHDIMS</sequence>
<protein>
    <submittedName>
        <fullName evidence="1">Uncharacterized protein</fullName>
    </submittedName>
</protein>
<dbReference type="EMBL" id="BK032724">
    <property type="protein sequence ID" value="DAF56912.1"/>
    <property type="molecule type" value="Genomic_DNA"/>
</dbReference>